<organism evidence="1 2">
    <name type="scientific">Lineolata rhizophorae</name>
    <dbReference type="NCBI Taxonomy" id="578093"/>
    <lineage>
        <taxon>Eukaryota</taxon>
        <taxon>Fungi</taxon>
        <taxon>Dikarya</taxon>
        <taxon>Ascomycota</taxon>
        <taxon>Pezizomycotina</taxon>
        <taxon>Dothideomycetes</taxon>
        <taxon>Dothideomycetes incertae sedis</taxon>
        <taxon>Lineolatales</taxon>
        <taxon>Lineolataceae</taxon>
        <taxon>Lineolata</taxon>
    </lineage>
</organism>
<dbReference type="EMBL" id="MU001683">
    <property type="protein sequence ID" value="KAF2456536.1"/>
    <property type="molecule type" value="Genomic_DNA"/>
</dbReference>
<protein>
    <submittedName>
        <fullName evidence="1">Uncharacterized protein</fullName>
    </submittedName>
</protein>
<proteinExistence type="predicted"/>
<sequence length="159" mass="17755">MKRAVPVPETRPHAAPDRWFAHWSRERGRSACPPAFQTRPSPITGSCAPALLLRMAGRSCGALSPRRRTPNSMPSTTASSYWTARRTFLSSPETRATRETRSCDRLTGPYCPRLSFVLPKGSIFVALYPLSREVASWRSYHRRGAATYRGLLGLEHLVA</sequence>
<evidence type="ECO:0000313" key="2">
    <source>
        <dbReference type="Proteomes" id="UP000799766"/>
    </source>
</evidence>
<evidence type="ECO:0000313" key="1">
    <source>
        <dbReference type="EMBL" id="KAF2456536.1"/>
    </source>
</evidence>
<reference evidence="1" key="1">
    <citation type="journal article" date="2020" name="Stud. Mycol.">
        <title>101 Dothideomycetes genomes: a test case for predicting lifestyles and emergence of pathogens.</title>
        <authorList>
            <person name="Haridas S."/>
            <person name="Albert R."/>
            <person name="Binder M."/>
            <person name="Bloem J."/>
            <person name="Labutti K."/>
            <person name="Salamov A."/>
            <person name="Andreopoulos B."/>
            <person name="Baker S."/>
            <person name="Barry K."/>
            <person name="Bills G."/>
            <person name="Bluhm B."/>
            <person name="Cannon C."/>
            <person name="Castanera R."/>
            <person name="Culley D."/>
            <person name="Daum C."/>
            <person name="Ezra D."/>
            <person name="Gonzalez J."/>
            <person name="Henrissat B."/>
            <person name="Kuo A."/>
            <person name="Liang C."/>
            <person name="Lipzen A."/>
            <person name="Lutzoni F."/>
            <person name="Magnuson J."/>
            <person name="Mondo S."/>
            <person name="Nolan M."/>
            <person name="Ohm R."/>
            <person name="Pangilinan J."/>
            <person name="Park H.-J."/>
            <person name="Ramirez L."/>
            <person name="Alfaro M."/>
            <person name="Sun H."/>
            <person name="Tritt A."/>
            <person name="Yoshinaga Y."/>
            <person name="Zwiers L.-H."/>
            <person name="Turgeon B."/>
            <person name="Goodwin S."/>
            <person name="Spatafora J."/>
            <person name="Crous P."/>
            <person name="Grigoriev I."/>
        </authorList>
    </citation>
    <scope>NUCLEOTIDE SEQUENCE</scope>
    <source>
        <strain evidence="1">ATCC 16933</strain>
    </source>
</reference>
<dbReference type="Proteomes" id="UP000799766">
    <property type="component" value="Unassembled WGS sequence"/>
</dbReference>
<dbReference type="AlphaFoldDB" id="A0A6A6NXQ7"/>
<name>A0A6A6NXQ7_9PEZI</name>
<accession>A0A6A6NXQ7</accession>
<keyword evidence="2" id="KW-1185">Reference proteome</keyword>
<gene>
    <name evidence="1" type="ORF">BDY21DRAFT_53388</name>
</gene>